<evidence type="ECO:0000256" key="2">
    <source>
        <dbReference type="SAM" id="Phobius"/>
    </source>
</evidence>
<feature type="domain" description="Ig-like" evidence="3">
    <location>
        <begin position="105"/>
        <end position="206"/>
    </location>
</feature>
<evidence type="ECO:0000313" key="5">
    <source>
        <dbReference type="Proteomes" id="UP000291343"/>
    </source>
</evidence>
<dbReference type="InterPro" id="IPR003598">
    <property type="entry name" value="Ig_sub2"/>
</dbReference>
<keyword evidence="2" id="KW-0812">Transmembrane</keyword>
<dbReference type="STRING" id="195883.A0A482XGI5"/>
<dbReference type="InterPro" id="IPR036179">
    <property type="entry name" value="Ig-like_dom_sf"/>
</dbReference>
<keyword evidence="2" id="KW-0472">Membrane</keyword>
<dbReference type="SMR" id="A0A482XGI5"/>
<dbReference type="InterPro" id="IPR003599">
    <property type="entry name" value="Ig_sub"/>
</dbReference>
<reference evidence="4 5" key="1">
    <citation type="journal article" date="2017" name="Gigascience">
        <title>Genome sequence of the small brown planthopper, Laodelphax striatellus.</title>
        <authorList>
            <person name="Zhu J."/>
            <person name="Jiang F."/>
            <person name="Wang X."/>
            <person name="Yang P."/>
            <person name="Bao Y."/>
            <person name="Zhao W."/>
            <person name="Wang W."/>
            <person name="Lu H."/>
            <person name="Wang Q."/>
            <person name="Cui N."/>
            <person name="Li J."/>
            <person name="Chen X."/>
            <person name="Luo L."/>
            <person name="Yu J."/>
            <person name="Kang L."/>
            <person name="Cui F."/>
        </authorList>
    </citation>
    <scope>NUCLEOTIDE SEQUENCE [LARGE SCALE GENOMIC DNA]</scope>
    <source>
        <strain evidence="4">Lst14</strain>
    </source>
</reference>
<dbReference type="PROSITE" id="PS50835">
    <property type="entry name" value="IG_LIKE"/>
    <property type="match status" value="2"/>
</dbReference>
<gene>
    <name evidence="4" type="ORF">LSTR_LSTR000796</name>
</gene>
<dbReference type="EMBL" id="QKKF02010319">
    <property type="protein sequence ID" value="RZF44844.1"/>
    <property type="molecule type" value="Genomic_DNA"/>
</dbReference>
<feature type="domain" description="Ig-like" evidence="3">
    <location>
        <begin position="209"/>
        <end position="310"/>
    </location>
</feature>
<proteinExistence type="predicted"/>
<dbReference type="InterPro" id="IPR037448">
    <property type="entry name" value="Zig-8"/>
</dbReference>
<feature type="compositionally biased region" description="Basic and acidic residues" evidence="1">
    <location>
        <begin position="73"/>
        <end position="92"/>
    </location>
</feature>
<evidence type="ECO:0000259" key="3">
    <source>
        <dbReference type="PROSITE" id="PS50835"/>
    </source>
</evidence>
<evidence type="ECO:0000256" key="1">
    <source>
        <dbReference type="SAM" id="MobiDB-lite"/>
    </source>
</evidence>
<protein>
    <recommendedName>
        <fullName evidence="3">Ig-like domain-containing protein</fullName>
    </recommendedName>
</protein>
<comment type="caution">
    <text evidence="4">The sequence shown here is derived from an EMBL/GenBank/DDBJ whole genome shotgun (WGS) entry which is preliminary data.</text>
</comment>
<dbReference type="SMART" id="SM00408">
    <property type="entry name" value="IGc2"/>
    <property type="match status" value="2"/>
</dbReference>
<dbReference type="SMART" id="SM00406">
    <property type="entry name" value="IGv"/>
    <property type="match status" value="1"/>
</dbReference>
<dbReference type="Proteomes" id="UP000291343">
    <property type="component" value="Unassembled WGS sequence"/>
</dbReference>
<dbReference type="AlphaFoldDB" id="A0A482XGI5"/>
<sequence length="361" mass="39601">MFAISVWLQRSPAVCSRSAALSRHHPTPPTPATTHEMAHCSRPISWTLSLLAVAILVHLIVMTSLAERGDDLSKHPLMHMEGRSKRSVEESRGGPNSSSSKRHRPSDNSVVGSLNARGAIFATENSTVVTAQKGSTATLPCVVRKFGTGVVSWIRRKDYHLLTVGLATYSSDDRFLVEHARHLQNWGLQIKFVQDSDEGMYECQVSTHPPASIFLQLNVVEAAAEISGAPDLHIKSGSVMRLVCKVRQSTETPVYVFWYQGQRMINYDKERGVAVTADRKGSVLTVQSAADTDSGNYTCVPSNAHPASINVHVLNGEKPAAMQHGGRSSAFSPFISNENRWCCNKILCFLFLVVANCCMNR</sequence>
<dbReference type="InterPro" id="IPR007110">
    <property type="entry name" value="Ig-like_dom"/>
</dbReference>
<dbReference type="SUPFAM" id="SSF48726">
    <property type="entry name" value="Immunoglobulin"/>
    <property type="match status" value="2"/>
</dbReference>
<dbReference type="InterPro" id="IPR013106">
    <property type="entry name" value="Ig_V-set"/>
</dbReference>
<dbReference type="Pfam" id="PF13927">
    <property type="entry name" value="Ig_3"/>
    <property type="match status" value="1"/>
</dbReference>
<keyword evidence="5" id="KW-1185">Reference proteome</keyword>
<feature type="transmembrane region" description="Helical" evidence="2">
    <location>
        <begin position="44"/>
        <end position="66"/>
    </location>
</feature>
<feature type="region of interest" description="Disordered" evidence="1">
    <location>
        <begin position="73"/>
        <end position="109"/>
    </location>
</feature>
<organism evidence="4 5">
    <name type="scientific">Laodelphax striatellus</name>
    <name type="common">Small brown planthopper</name>
    <name type="synonym">Delphax striatella</name>
    <dbReference type="NCBI Taxonomy" id="195883"/>
    <lineage>
        <taxon>Eukaryota</taxon>
        <taxon>Metazoa</taxon>
        <taxon>Ecdysozoa</taxon>
        <taxon>Arthropoda</taxon>
        <taxon>Hexapoda</taxon>
        <taxon>Insecta</taxon>
        <taxon>Pterygota</taxon>
        <taxon>Neoptera</taxon>
        <taxon>Paraneoptera</taxon>
        <taxon>Hemiptera</taxon>
        <taxon>Auchenorrhyncha</taxon>
        <taxon>Fulgoroidea</taxon>
        <taxon>Delphacidae</taxon>
        <taxon>Criomorphinae</taxon>
        <taxon>Laodelphax</taxon>
    </lineage>
</organism>
<dbReference type="OrthoDB" id="190835at2759"/>
<keyword evidence="2" id="KW-1133">Transmembrane helix</keyword>
<dbReference type="InParanoid" id="A0A482XGI5"/>
<dbReference type="SMART" id="SM00409">
    <property type="entry name" value="IG"/>
    <property type="match status" value="2"/>
</dbReference>
<dbReference type="PANTHER" id="PTHR23279:SF2">
    <property type="entry name" value="DEFECTIVE PROBOSCIS EXTENSION RESPONSE 19, ISOFORM A"/>
    <property type="match status" value="1"/>
</dbReference>
<dbReference type="Gene3D" id="2.60.40.10">
    <property type="entry name" value="Immunoglobulins"/>
    <property type="match status" value="2"/>
</dbReference>
<accession>A0A482XGI5</accession>
<evidence type="ECO:0000313" key="4">
    <source>
        <dbReference type="EMBL" id="RZF44844.1"/>
    </source>
</evidence>
<dbReference type="InterPro" id="IPR013783">
    <property type="entry name" value="Ig-like_fold"/>
</dbReference>
<name>A0A482XGI5_LAOST</name>
<feature type="region of interest" description="Disordered" evidence="1">
    <location>
        <begin position="17"/>
        <end position="36"/>
    </location>
</feature>
<dbReference type="Pfam" id="PF07686">
    <property type="entry name" value="V-set"/>
    <property type="match status" value="1"/>
</dbReference>
<dbReference type="GO" id="GO:0050808">
    <property type="term" value="P:synapse organization"/>
    <property type="evidence" value="ECO:0007669"/>
    <property type="project" value="TreeGrafter"/>
</dbReference>
<dbReference type="PANTHER" id="PTHR23279">
    <property type="entry name" value="DEFECTIVE PROBOSCIS EXTENSION RESPONSE DPR -RELATED"/>
    <property type="match status" value="1"/>
</dbReference>
<dbReference type="GO" id="GO:0032589">
    <property type="term" value="C:neuron projection membrane"/>
    <property type="evidence" value="ECO:0007669"/>
    <property type="project" value="TreeGrafter"/>
</dbReference>
<dbReference type="FunFam" id="2.60.40.10:FF:000129">
    <property type="entry name" value="CLUMA_CG018772, isoform A"/>
    <property type="match status" value="1"/>
</dbReference>